<sequence>MFTHFKPITLAVSLLTTLTTAYCIPINSGSTIHTKIFPTPSSTVHPSTNVRPSTIVRPSTVPTTSGTVRPSSAPTTSSSVPYGVMIQKCTQPGVVALTFDDGPFTYTPALLDVLAEFNAHATFFVNGEGTNFVYADYAAVMKRIVDEGHQIGSHTFSHAHLTWISPDAVTEEMTTLESTFQTNIGRIPTYMRPPFLEVDDSVLSTLTGLGYHVIGTDLDTKDYANTSPSTIHNSVEYFRQGLDAGGSIVLAHDVHEQTVEVLAREMLTMIQERGLTAVPVGECLGDPEGSWYK</sequence>
<dbReference type="OrthoDB" id="2125469at2759"/>
<evidence type="ECO:0000256" key="5">
    <source>
        <dbReference type="ARBA" id="ARBA00023277"/>
    </source>
</evidence>
<evidence type="ECO:0000256" key="1">
    <source>
        <dbReference type="ARBA" id="ARBA00001941"/>
    </source>
</evidence>
<dbReference type="InterPro" id="IPR002509">
    <property type="entry name" value="NODB_dom"/>
</dbReference>
<keyword evidence="4 10" id="KW-0378">Hydrolase</keyword>
<feature type="region of interest" description="Disordered" evidence="7">
    <location>
        <begin position="41"/>
        <end position="78"/>
    </location>
</feature>
<keyword evidence="2" id="KW-0479">Metal-binding</keyword>
<evidence type="ECO:0000313" key="11">
    <source>
        <dbReference type="Proteomes" id="UP000234254"/>
    </source>
</evidence>
<evidence type="ECO:0000256" key="8">
    <source>
        <dbReference type="SAM" id="SignalP"/>
    </source>
</evidence>
<dbReference type="Pfam" id="PF01522">
    <property type="entry name" value="Polysacc_deac_1"/>
    <property type="match status" value="1"/>
</dbReference>
<dbReference type="Gene3D" id="3.20.20.370">
    <property type="entry name" value="Glycoside hydrolase/deacetylase"/>
    <property type="match status" value="1"/>
</dbReference>
<comment type="cofactor">
    <cofactor evidence="1">
        <name>Co(2+)</name>
        <dbReference type="ChEBI" id="CHEBI:48828"/>
    </cofactor>
</comment>
<dbReference type="Proteomes" id="UP000234254">
    <property type="component" value="Unassembled WGS sequence"/>
</dbReference>
<feature type="signal peptide" evidence="8">
    <location>
        <begin position="1"/>
        <end position="23"/>
    </location>
</feature>
<keyword evidence="6" id="KW-0170">Cobalt</keyword>
<dbReference type="EMBL" id="MSFM01000003">
    <property type="protein sequence ID" value="PKY06431.1"/>
    <property type="molecule type" value="Genomic_DNA"/>
</dbReference>
<evidence type="ECO:0000256" key="6">
    <source>
        <dbReference type="ARBA" id="ARBA00023285"/>
    </source>
</evidence>
<dbReference type="GO" id="GO:0046872">
    <property type="term" value="F:metal ion binding"/>
    <property type="evidence" value="ECO:0007669"/>
    <property type="project" value="UniProtKB-KW"/>
</dbReference>
<keyword evidence="3 8" id="KW-0732">Signal</keyword>
<accession>A0A2I1D965</accession>
<proteinExistence type="predicted"/>
<organism evidence="10 11">
    <name type="scientific">Aspergillus campestris (strain IBT 28561)</name>
    <dbReference type="NCBI Taxonomy" id="1392248"/>
    <lineage>
        <taxon>Eukaryota</taxon>
        <taxon>Fungi</taxon>
        <taxon>Dikarya</taxon>
        <taxon>Ascomycota</taxon>
        <taxon>Pezizomycotina</taxon>
        <taxon>Eurotiomycetes</taxon>
        <taxon>Eurotiomycetidae</taxon>
        <taxon>Eurotiales</taxon>
        <taxon>Aspergillaceae</taxon>
        <taxon>Aspergillus</taxon>
        <taxon>Aspergillus subgen. Circumdati</taxon>
    </lineage>
</organism>
<dbReference type="GeneID" id="36544295"/>
<dbReference type="InterPro" id="IPR011330">
    <property type="entry name" value="Glyco_hydro/deAcase_b/a-brl"/>
</dbReference>
<keyword evidence="11" id="KW-1185">Reference proteome</keyword>
<feature type="compositionally biased region" description="Low complexity" evidence="7">
    <location>
        <begin position="67"/>
        <end position="78"/>
    </location>
</feature>
<dbReference type="GO" id="GO:0005975">
    <property type="term" value="P:carbohydrate metabolic process"/>
    <property type="evidence" value="ECO:0007669"/>
    <property type="project" value="InterPro"/>
</dbReference>
<dbReference type="CDD" id="cd10951">
    <property type="entry name" value="CE4_ClCDA_like"/>
    <property type="match status" value="1"/>
</dbReference>
<feature type="compositionally biased region" description="Polar residues" evidence="7">
    <location>
        <begin position="41"/>
        <end position="66"/>
    </location>
</feature>
<evidence type="ECO:0000256" key="7">
    <source>
        <dbReference type="SAM" id="MobiDB-lite"/>
    </source>
</evidence>
<protein>
    <submittedName>
        <fullName evidence="10">Glycoside hydrolase/deacetylase</fullName>
    </submittedName>
</protein>
<evidence type="ECO:0000259" key="9">
    <source>
        <dbReference type="PROSITE" id="PS51677"/>
    </source>
</evidence>
<dbReference type="GO" id="GO:0016810">
    <property type="term" value="F:hydrolase activity, acting on carbon-nitrogen (but not peptide) bonds"/>
    <property type="evidence" value="ECO:0007669"/>
    <property type="project" value="InterPro"/>
</dbReference>
<dbReference type="PROSITE" id="PS51677">
    <property type="entry name" value="NODB"/>
    <property type="match status" value="1"/>
</dbReference>
<dbReference type="RefSeq" id="XP_024695025.1">
    <property type="nucleotide sequence ID" value="XM_024836771.1"/>
</dbReference>
<name>A0A2I1D965_ASPC2</name>
<evidence type="ECO:0000256" key="2">
    <source>
        <dbReference type="ARBA" id="ARBA00022723"/>
    </source>
</evidence>
<feature type="chain" id="PRO_5014161346" evidence="8">
    <location>
        <begin position="24"/>
        <end position="293"/>
    </location>
</feature>
<dbReference type="SUPFAM" id="SSF88713">
    <property type="entry name" value="Glycoside hydrolase/deacetylase"/>
    <property type="match status" value="1"/>
</dbReference>
<dbReference type="PANTHER" id="PTHR46471:SF2">
    <property type="entry name" value="CHITIN DEACETYLASE-RELATED"/>
    <property type="match status" value="1"/>
</dbReference>
<evidence type="ECO:0000313" key="10">
    <source>
        <dbReference type="EMBL" id="PKY06431.1"/>
    </source>
</evidence>
<evidence type="ECO:0000256" key="4">
    <source>
        <dbReference type="ARBA" id="ARBA00022801"/>
    </source>
</evidence>
<keyword evidence="5" id="KW-0119">Carbohydrate metabolism</keyword>
<reference evidence="10" key="1">
    <citation type="submission" date="2016-12" db="EMBL/GenBank/DDBJ databases">
        <title>The genomes of Aspergillus section Nigri reveals drivers in fungal speciation.</title>
        <authorList>
            <consortium name="DOE Joint Genome Institute"/>
            <person name="Vesth T.C."/>
            <person name="Nybo J."/>
            <person name="Theobald S."/>
            <person name="Brandl J."/>
            <person name="Frisvad J.C."/>
            <person name="Nielsen K.F."/>
            <person name="Lyhne E.K."/>
            <person name="Kogle M.E."/>
            <person name="Kuo A."/>
            <person name="Riley R."/>
            <person name="Clum A."/>
            <person name="Nolan M."/>
            <person name="Lipzen A."/>
            <person name="Salamov A."/>
            <person name="Henrissat B."/>
            <person name="Wiebenga A."/>
            <person name="De vries R.P."/>
            <person name="Grigoriev I.V."/>
            <person name="Mortensen U.H."/>
            <person name="Andersen M.R."/>
            <person name="Baker S.E."/>
        </authorList>
    </citation>
    <scope>NUCLEOTIDE SEQUENCE</scope>
    <source>
        <strain evidence="10">IBT 28561</strain>
    </source>
</reference>
<evidence type="ECO:0000256" key="3">
    <source>
        <dbReference type="ARBA" id="ARBA00022729"/>
    </source>
</evidence>
<dbReference type="VEuPathDB" id="FungiDB:P168DRAFT_288376"/>
<gene>
    <name evidence="10" type="ORF">P168DRAFT_288376</name>
</gene>
<comment type="caution">
    <text evidence="10">The sequence shown here is derived from an EMBL/GenBank/DDBJ whole genome shotgun (WGS) entry which is preliminary data.</text>
</comment>
<dbReference type="AlphaFoldDB" id="A0A2I1D965"/>
<dbReference type="PANTHER" id="PTHR46471">
    <property type="entry name" value="CHITIN DEACETYLASE"/>
    <property type="match status" value="1"/>
</dbReference>
<feature type="domain" description="NodB homology" evidence="9">
    <location>
        <begin position="93"/>
        <end position="278"/>
    </location>
</feature>